<dbReference type="InterPro" id="IPR014710">
    <property type="entry name" value="RmlC-like_jellyroll"/>
</dbReference>
<reference evidence="2 3" key="1">
    <citation type="journal article" date="2016" name="Nat. Commun.">
        <title>Thousands of microbial genomes shed light on interconnected biogeochemical processes in an aquifer system.</title>
        <authorList>
            <person name="Anantharaman K."/>
            <person name="Brown C.T."/>
            <person name="Hug L.A."/>
            <person name="Sharon I."/>
            <person name="Castelle C.J."/>
            <person name="Probst A.J."/>
            <person name="Thomas B.C."/>
            <person name="Singh A."/>
            <person name="Wilkins M.J."/>
            <person name="Karaoz U."/>
            <person name="Brodie E.L."/>
            <person name="Williams K.H."/>
            <person name="Hubbard S.S."/>
            <person name="Banfield J.F."/>
        </authorList>
    </citation>
    <scope>NUCLEOTIDE SEQUENCE [LARGE SCALE GENOMIC DNA]</scope>
</reference>
<comment type="caution">
    <text evidence="2">The sequence shown here is derived from an EMBL/GenBank/DDBJ whole genome shotgun (WGS) entry which is preliminary data.</text>
</comment>
<organism evidence="2 3">
    <name type="scientific">Candidatus Curtissbacteria bacterium RIFCSPLOWO2_01_FULL_38_11b</name>
    <dbReference type="NCBI Taxonomy" id="1797725"/>
    <lineage>
        <taxon>Bacteria</taxon>
        <taxon>Candidatus Curtissiibacteriota</taxon>
    </lineage>
</organism>
<accession>A0A1F5GYW8</accession>
<dbReference type="InterPro" id="IPR029303">
    <property type="entry name" value="CapF_C"/>
</dbReference>
<dbReference type="STRING" id="1797725.A3A49_02680"/>
<evidence type="ECO:0000313" key="2">
    <source>
        <dbReference type="EMBL" id="OGD97112.1"/>
    </source>
</evidence>
<dbReference type="InterPro" id="IPR011051">
    <property type="entry name" value="RmlC_Cupin_sf"/>
</dbReference>
<feature type="domain" description="Capsular polysaccharide assembling protein CapF C-terminal" evidence="1">
    <location>
        <begin position="12"/>
        <end position="126"/>
    </location>
</feature>
<proteinExistence type="predicted"/>
<protein>
    <recommendedName>
        <fullName evidence="1">Capsular polysaccharide assembling protein CapF C-terminal domain-containing protein</fullName>
    </recommendedName>
</protein>
<gene>
    <name evidence="2" type="ORF">A3A49_02680</name>
</gene>
<dbReference type="AlphaFoldDB" id="A0A1F5GYW8"/>
<dbReference type="Gene3D" id="2.60.120.10">
    <property type="entry name" value="Jelly Rolls"/>
    <property type="match status" value="1"/>
</dbReference>
<name>A0A1F5GYW8_9BACT</name>
<dbReference type="Pfam" id="PF14667">
    <property type="entry name" value="Polysacc_synt_C"/>
    <property type="match status" value="1"/>
</dbReference>
<dbReference type="EMBL" id="MFBO01000038">
    <property type="protein sequence ID" value="OGD97112.1"/>
    <property type="molecule type" value="Genomic_DNA"/>
</dbReference>
<evidence type="ECO:0000259" key="1">
    <source>
        <dbReference type="Pfam" id="PF14667"/>
    </source>
</evidence>
<evidence type="ECO:0000313" key="3">
    <source>
        <dbReference type="Proteomes" id="UP000176740"/>
    </source>
</evidence>
<sequence length="128" mass="14754">MKLNIRKLDVKKDSRGWLTELILAKDVGGKKFGQLGVTVARPGQVKGGHYHKRKKEWFCVIRGKGLLTFKSIKTGETKDLEIGENSMILVEIPKLHYHWIKNVGKSDMYLLFYTNEVFNPKDTDTFNE</sequence>
<dbReference type="SUPFAM" id="SSF51182">
    <property type="entry name" value="RmlC-like cupins"/>
    <property type="match status" value="1"/>
</dbReference>
<dbReference type="Proteomes" id="UP000176740">
    <property type="component" value="Unassembled WGS sequence"/>
</dbReference>